<feature type="domain" description="EB" evidence="3">
    <location>
        <begin position="329"/>
        <end position="380"/>
    </location>
</feature>
<reference evidence="4 5" key="1">
    <citation type="submission" date="2020-04" db="EMBL/GenBank/DDBJ databases">
        <authorList>
            <person name="Laetsch R D."/>
            <person name="Stevens L."/>
            <person name="Kumar S."/>
            <person name="Blaxter L. M."/>
        </authorList>
    </citation>
    <scope>NUCLEOTIDE SEQUENCE [LARGE SCALE GENOMIC DNA]</scope>
</reference>
<evidence type="ECO:0000256" key="2">
    <source>
        <dbReference type="SAM" id="SignalP"/>
    </source>
</evidence>
<keyword evidence="1" id="KW-0472">Membrane</keyword>
<dbReference type="EMBL" id="CADEPM010000005">
    <property type="protein sequence ID" value="CAB3406483.1"/>
    <property type="molecule type" value="Genomic_DNA"/>
</dbReference>
<name>A0A8S1EXS6_9PELO</name>
<dbReference type="InterPro" id="IPR006149">
    <property type="entry name" value="EB_dom"/>
</dbReference>
<comment type="caution">
    <text evidence="4">The sequence shown here is derived from an EMBL/GenBank/DDBJ whole genome shotgun (WGS) entry which is preliminary data.</text>
</comment>
<evidence type="ECO:0000313" key="4">
    <source>
        <dbReference type="EMBL" id="CAB3406483.1"/>
    </source>
</evidence>
<feature type="domain" description="EB" evidence="3">
    <location>
        <begin position="23"/>
        <end position="63"/>
    </location>
</feature>
<sequence length="669" mass="73002">MIIRNLLSLVILYTTSVHSQLFTPCNGKSALDGVCDNNSDCDNKGSICLRGKCRCHPHYIETRDEKGRQKKCVVLPAKVGARCSTKCREPLFCRNGECQCVQRGTTRISNGECVTTSRVGDRCSRHYDCTSPFSACLNSQCVCISGTIQQGTRCVAAANCPLGGLPGQSCVRRSDASLAYNLPPDQDNCPGGQVCVTAGDSPIGHCCPVVCPLASHVDHKYSCHPNVTEALKCPSDTHFCHLLSDGSFSQAVCCRRPCNALAPNALYTNNQCIPRGQLNSACTSNAQCGGGEGMECVKGQCQCQKNFHPSVDALTHPLKNPSQTCSRDCESENLSRDTSCMKSVPLGSLCFIQKQCPQNSGCYRGRCMCRCGFVAKNGKCAALPAPSTTTSAPSPPIIPGVQLPQGNDLFKLFGQFLGGGNSGGEFLYFIVFVVAAIKVIKNKPTTTTTSKPTTTTIPKKTSNVVCLADRNASECANFCEKLDEFQNRDEIEQSFTIIEYSLIGLIGALLIILIALIVFWWRIEPSEVTVREANPKYDDNRSTRPRADQNDSEAQRLLENPEFMAKFNAFKIAKEKEYQEDLKIFEAARKGKIYIPNEVEDADMISNVAANDDVKLRYVYYDPTMNGEYEIGTDIDEVELAPSTIVAPLTESARTIHRAAKNDSNEKSS</sequence>
<accession>A0A8S1EXS6</accession>
<feature type="domain" description="EB" evidence="3">
    <location>
        <begin position="106"/>
        <end position="154"/>
    </location>
</feature>
<feature type="domain" description="EB" evidence="3">
    <location>
        <begin position="263"/>
        <end position="310"/>
    </location>
</feature>
<keyword evidence="2" id="KW-0732">Signal</keyword>
<feature type="signal peptide" evidence="2">
    <location>
        <begin position="1"/>
        <end position="19"/>
    </location>
</feature>
<feature type="chain" id="PRO_5035723488" description="EB domain-containing protein" evidence="2">
    <location>
        <begin position="20"/>
        <end position="669"/>
    </location>
</feature>
<keyword evidence="1" id="KW-1133">Transmembrane helix</keyword>
<feature type="transmembrane region" description="Helical" evidence="1">
    <location>
        <begin position="500"/>
        <end position="521"/>
    </location>
</feature>
<evidence type="ECO:0000259" key="3">
    <source>
        <dbReference type="Pfam" id="PF01683"/>
    </source>
</evidence>
<dbReference type="Proteomes" id="UP000494206">
    <property type="component" value="Unassembled WGS sequence"/>
</dbReference>
<dbReference type="PANTHER" id="PTHR39069:SF1">
    <property type="entry name" value="ECDYSONE-INDUCIBLE GENE E1, ISOFORM A"/>
    <property type="match status" value="1"/>
</dbReference>
<dbReference type="OrthoDB" id="5912069at2759"/>
<evidence type="ECO:0000313" key="5">
    <source>
        <dbReference type="Proteomes" id="UP000494206"/>
    </source>
</evidence>
<dbReference type="PANTHER" id="PTHR39069">
    <property type="entry name" value="ECDYSONE-INDUCIBLE GENE E1, ISOFORM A"/>
    <property type="match status" value="1"/>
</dbReference>
<gene>
    <name evidence="4" type="ORF">CBOVIS_LOCUS8555</name>
</gene>
<protein>
    <recommendedName>
        <fullName evidence="3">EB domain-containing protein</fullName>
    </recommendedName>
</protein>
<dbReference type="SUPFAM" id="SSF57196">
    <property type="entry name" value="EGF/Laminin"/>
    <property type="match status" value="1"/>
</dbReference>
<keyword evidence="5" id="KW-1185">Reference proteome</keyword>
<keyword evidence="1" id="KW-0812">Transmembrane</keyword>
<proteinExistence type="predicted"/>
<evidence type="ECO:0000256" key="1">
    <source>
        <dbReference type="SAM" id="Phobius"/>
    </source>
</evidence>
<dbReference type="AlphaFoldDB" id="A0A8S1EXS6"/>
<organism evidence="4 5">
    <name type="scientific">Caenorhabditis bovis</name>
    <dbReference type="NCBI Taxonomy" id="2654633"/>
    <lineage>
        <taxon>Eukaryota</taxon>
        <taxon>Metazoa</taxon>
        <taxon>Ecdysozoa</taxon>
        <taxon>Nematoda</taxon>
        <taxon>Chromadorea</taxon>
        <taxon>Rhabditida</taxon>
        <taxon>Rhabditina</taxon>
        <taxon>Rhabditomorpha</taxon>
        <taxon>Rhabditoidea</taxon>
        <taxon>Rhabditidae</taxon>
        <taxon>Peloderinae</taxon>
        <taxon>Caenorhabditis</taxon>
    </lineage>
</organism>
<dbReference type="Pfam" id="PF01683">
    <property type="entry name" value="EB"/>
    <property type="match status" value="4"/>
</dbReference>